<dbReference type="AlphaFoldDB" id="A0A9X1XE97"/>
<organism evidence="3 4">
    <name type="scientific">Fictibacillus marinisediminis</name>
    <dbReference type="NCBI Taxonomy" id="2878389"/>
    <lineage>
        <taxon>Bacteria</taxon>
        <taxon>Bacillati</taxon>
        <taxon>Bacillota</taxon>
        <taxon>Bacilli</taxon>
        <taxon>Bacillales</taxon>
        <taxon>Fictibacillaceae</taxon>
        <taxon>Fictibacillus</taxon>
    </lineage>
</organism>
<dbReference type="InterPro" id="IPR029052">
    <property type="entry name" value="Metallo-depent_PP-like"/>
</dbReference>
<name>A0A9X1XE97_9BACL</name>
<dbReference type="InterPro" id="IPR051918">
    <property type="entry name" value="STPP_CPPED1"/>
</dbReference>
<evidence type="ECO:0000313" key="3">
    <source>
        <dbReference type="EMBL" id="MCK6258230.1"/>
    </source>
</evidence>
<dbReference type="Pfam" id="PF00149">
    <property type="entry name" value="Metallophos"/>
    <property type="match status" value="1"/>
</dbReference>
<sequence>MKVLKSLIMFFTIFSFAIPVTQAHAISGGESQDGGIGNSEHYLDQDSSMTADPKIKNIIYPLMSTPAIKKKGSSFTIQVDTQGKTPSGWGMKLQENTASQVDGEYALPVTKVEKGTSYWKDSSSIYNVTVTIPDDIPKKLYDLNISYSADGAPVSDEEPNSVKVVNEFKKDFRFIHLTDIHVGSPRNLAKPEDAAEAGFWTPDESKRWLYLQKTIREVNLLKPDFVVLTGDLMFGQMNPKEYIYEYKETYRMLKKFNVPVYVVPGNHDYYAQDATLTDGAKYWEQYFGPQYFSFDYGPYAHMIGYNSFDWDKFDRQGHGSVSVPTWGGQVRQQQVDWIKNDLAKNAETADAEQIKGLFSHHNPLWRDRDIWPSSDSQVADYWKNYDAKHDPQNLTTLLQGEVLGQKYDQQWHGEGAQQMIDLMKQYHVNLSLHGHTHIDNITKKDGILYSTTSSIELTGQPWVGYRIFQKNPASPDFSSYIYEGTERSTPVYQNGNTAAGTVSFEANYTQPNDGTQGKQTVTAVNRLNKEVTLNIPLYMKPGIYSSTEGEITESKAYGLKQWMEVKVTVPANSSKDVTIQAK</sequence>
<comment type="caution">
    <text evidence="3">The sequence shown here is derived from an EMBL/GenBank/DDBJ whole genome shotgun (WGS) entry which is preliminary data.</text>
</comment>
<dbReference type="InterPro" id="IPR004843">
    <property type="entry name" value="Calcineurin-like_PHP"/>
</dbReference>
<dbReference type="EMBL" id="JAIWJX010000002">
    <property type="protein sequence ID" value="MCK6258230.1"/>
    <property type="molecule type" value="Genomic_DNA"/>
</dbReference>
<dbReference type="PANTHER" id="PTHR43143">
    <property type="entry name" value="METALLOPHOSPHOESTERASE, CALCINEURIN SUPERFAMILY"/>
    <property type="match status" value="1"/>
</dbReference>
<accession>A0A9X1XE97</accession>
<evidence type="ECO:0000313" key="4">
    <source>
        <dbReference type="Proteomes" id="UP001139011"/>
    </source>
</evidence>
<proteinExistence type="predicted"/>
<dbReference type="Gene3D" id="3.60.21.10">
    <property type="match status" value="1"/>
</dbReference>
<dbReference type="SUPFAM" id="SSF56300">
    <property type="entry name" value="Metallo-dependent phosphatases"/>
    <property type="match status" value="1"/>
</dbReference>
<evidence type="ECO:0000256" key="1">
    <source>
        <dbReference type="SAM" id="SignalP"/>
    </source>
</evidence>
<evidence type="ECO:0000259" key="2">
    <source>
        <dbReference type="Pfam" id="PF00149"/>
    </source>
</evidence>
<dbReference type="GO" id="GO:0016787">
    <property type="term" value="F:hydrolase activity"/>
    <property type="evidence" value="ECO:0007669"/>
    <property type="project" value="InterPro"/>
</dbReference>
<feature type="chain" id="PRO_5040804569" evidence="1">
    <location>
        <begin position="18"/>
        <end position="582"/>
    </location>
</feature>
<dbReference type="Proteomes" id="UP001139011">
    <property type="component" value="Unassembled WGS sequence"/>
</dbReference>
<feature type="signal peptide" evidence="1">
    <location>
        <begin position="1"/>
        <end position="17"/>
    </location>
</feature>
<reference evidence="3" key="1">
    <citation type="submission" date="2021-09" db="EMBL/GenBank/DDBJ databases">
        <title>Genome analysis of Fictibacillus sp. KIGAM418 isolated from marine sediment.</title>
        <authorList>
            <person name="Seo M.-J."/>
            <person name="Cho E.-S."/>
            <person name="Hwang C.Y."/>
        </authorList>
    </citation>
    <scope>NUCLEOTIDE SEQUENCE</scope>
    <source>
        <strain evidence="3">KIGAM418</strain>
    </source>
</reference>
<dbReference type="PANTHER" id="PTHR43143:SF1">
    <property type="entry name" value="SERINE_THREONINE-PROTEIN PHOSPHATASE CPPED1"/>
    <property type="match status" value="1"/>
</dbReference>
<dbReference type="RefSeq" id="WP_248253563.1">
    <property type="nucleotide sequence ID" value="NZ_JAIWJX010000002.1"/>
</dbReference>
<keyword evidence="1" id="KW-0732">Signal</keyword>
<gene>
    <name evidence="3" type="ORF">LCY76_16785</name>
</gene>
<feature type="domain" description="Calcineurin-like phosphoesterase" evidence="2">
    <location>
        <begin position="172"/>
        <end position="438"/>
    </location>
</feature>
<keyword evidence="4" id="KW-1185">Reference proteome</keyword>
<protein>
    <submittedName>
        <fullName evidence="3">Metallophosphoesterase</fullName>
    </submittedName>
</protein>